<dbReference type="OrthoDB" id="408743at2759"/>
<dbReference type="Pfam" id="PF02668">
    <property type="entry name" value="TauD"/>
    <property type="match status" value="1"/>
</dbReference>
<dbReference type="PANTHER" id="PTHR10696">
    <property type="entry name" value="GAMMA-BUTYROBETAINE HYDROXYLASE-RELATED"/>
    <property type="match status" value="1"/>
</dbReference>
<dbReference type="FunFam" id="3.60.130.10:FF:000006">
    <property type="entry name" value="Clavaminate synthase-like protein At3g21360"/>
    <property type="match status" value="1"/>
</dbReference>
<gene>
    <name evidence="4" type="ORF">CCAM_LOCUS24884</name>
</gene>
<dbReference type="AlphaFoldDB" id="A0A484M501"/>
<dbReference type="EMBL" id="OOIL02002535">
    <property type="protein sequence ID" value="VFQ83108.1"/>
    <property type="molecule type" value="Genomic_DNA"/>
</dbReference>
<feature type="compositionally biased region" description="Acidic residues" evidence="2">
    <location>
        <begin position="77"/>
        <end position="86"/>
    </location>
</feature>
<feature type="region of interest" description="Disordered" evidence="2">
    <location>
        <begin position="77"/>
        <end position="106"/>
    </location>
</feature>
<evidence type="ECO:0000256" key="2">
    <source>
        <dbReference type="SAM" id="MobiDB-lite"/>
    </source>
</evidence>
<accession>A0A484M501</accession>
<dbReference type="InterPro" id="IPR003819">
    <property type="entry name" value="TauD/TfdA-like"/>
</dbReference>
<evidence type="ECO:0000259" key="3">
    <source>
        <dbReference type="Pfam" id="PF02668"/>
    </source>
</evidence>
<evidence type="ECO:0000313" key="5">
    <source>
        <dbReference type="Proteomes" id="UP000595140"/>
    </source>
</evidence>
<feature type="region of interest" description="Disordered" evidence="2">
    <location>
        <begin position="1"/>
        <end position="29"/>
    </location>
</feature>
<sequence>MGAVNRSLRKGKAKATSDGSTSRGSRGRHFVSSFLTIPDQFIGDGMTDEDFDQYISGRGDANLPTLDSLFEDVDEAGLDNLDGDEEPTPHSNDVDVEAGEPETSRGPDKVCCARCTLGAFPSSHTTNQGNHLLQLSTPRELLKYPGEGEDNTDNMPESRFLEAVIPQQKRYDGTFFPAVLSPNPDASSPSFPVAIMEQKPWLNSLLHRSGAIIFKGFPVNSASDFNDVVEAFGYQELPYVGGAAPRTNVVGRVFTANESPPDQKIPFHHEMAQVPEYPSKLFFYCEVEPGSGGETPIVLSHVVYEKMKSKYPEFVGRLEEKGLIYTRVLGEEDNPLSPIGRGWKSTFLTSHKSVAEERALKLGMKLEWLEDGVKTVMGPILGVKFDETRQRKIWFNSMVAAYTGWEDARNDPKKAVTFGDGSPLPAEIVYDCLAILEEESVAVPWKKGDVLLIDNLAVLHSRRPFDPPRRVLASLCR</sequence>
<reference evidence="4 5" key="1">
    <citation type="submission" date="2018-04" db="EMBL/GenBank/DDBJ databases">
        <authorList>
            <person name="Vogel A."/>
        </authorList>
    </citation>
    <scope>NUCLEOTIDE SEQUENCE [LARGE SCALE GENOMIC DNA]</scope>
</reference>
<keyword evidence="1" id="KW-0560">Oxidoreductase</keyword>
<keyword evidence="5" id="KW-1185">Reference proteome</keyword>
<dbReference type="SUPFAM" id="SSF51197">
    <property type="entry name" value="Clavaminate synthase-like"/>
    <property type="match status" value="1"/>
</dbReference>
<dbReference type="InterPro" id="IPR050411">
    <property type="entry name" value="AlphaKG_dependent_hydroxylases"/>
</dbReference>
<feature type="domain" description="TauD/TfdA-like" evidence="3">
    <location>
        <begin position="197"/>
        <end position="472"/>
    </location>
</feature>
<dbReference type="Proteomes" id="UP000595140">
    <property type="component" value="Unassembled WGS sequence"/>
</dbReference>
<dbReference type="GO" id="GO:0016491">
    <property type="term" value="F:oxidoreductase activity"/>
    <property type="evidence" value="ECO:0007669"/>
    <property type="project" value="UniProtKB-KW"/>
</dbReference>
<proteinExistence type="predicted"/>
<name>A0A484M501_9ASTE</name>
<organism evidence="4 5">
    <name type="scientific">Cuscuta campestris</name>
    <dbReference type="NCBI Taxonomy" id="132261"/>
    <lineage>
        <taxon>Eukaryota</taxon>
        <taxon>Viridiplantae</taxon>
        <taxon>Streptophyta</taxon>
        <taxon>Embryophyta</taxon>
        <taxon>Tracheophyta</taxon>
        <taxon>Spermatophyta</taxon>
        <taxon>Magnoliopsida</taxon>
        <taxon>eudicotyledons</taxon>
        <taxon>Gunneridae</taxon>
        <taxon>Pentapetalae</taxon>
        <taxon>asterids</taxon>
        <taxon>lamiids</taxon>
        <taxon>Solanales</taxon>
        <taxon>Convolvulaceae</taxon>
        <taxon>Cuscuteae</taxon>
        <taxon>Cuscuta</taxon>
        <taxon>Cuscuta subgen. Grammica</taxon>
        <taxon>Cuscuta sect. Cleistogrammica</taxon>
    </lineage>
</organism>
<protein>
    <recommendedName>
        <fullName evidence="3">TauD/TfdA-like domain-containing protein</fullName>
    </recommendedName>
</protein>
<dbReference type="PANTHER" id="PTHR10696:SF21">
    <property type="entry name" value="TAUD_TFDA-LIKE DOMAIN-CONTAINING PROTEIN"/>
    <property type="match status" value="1"/>
</dbReference>
<evidence type="ECO:0000313" key="4">
    <source>
        <dbReference type="EMBL" id="VFQ83108.1"/>
    </source>
</evidence>
<dbReference type="Gene3D" id="3.60.130.10">
    <property type="entry name" value="Clavaminate synthase-like"/>
    <property type="match status" value="1"/>
</dbReference>
<dbReference type="InterPro" id="IPR042098">
    <property type="entry name" value="TauD-like_sf"/>
</dbReference>
<evidence type="ECO:0000256" key="1">
    <source>
        <dbReference type="ARBA" id="ARBA00023002"/>
    </source>
</evidence>